<accession>A0A2M9A9J6</accession>
<dbReference type="OrthoDB" id="9813404at2"/>
<name>A0A2M9A9J6_9BACT</name>
<organism evidence="1 2">
    <name type="scientific">Hallerella succinigenes</name>
    <dbReference type="NCBI Taxonomy" id="1896222"/>
    <lineage>
        <taxon>Bacteria</taxon>
        <taxon>Pseudomonadati</taxon>
        <taxon>Fibrobacterota</taxon>
        <taxon>Fibrobacteria</taxon>
        <taxon>Fibrobacterales</taxon>
        <taxon>Fibrobacteraceae</taxon>
        <taxon>Hallerella</taxon>
    </lineage>
</organism>
<evidence type="ECO:0000313" key="2">
    <source>
        <dbReference type="Proteomes" id="UP000231134"/>
    </source>
</evidence>
<proteinExistence type="predicted"/>
<dbReference type="Proteomes" id="UP000231134">
    <property type="component" value="Unassembled WGS sequence"/>
</dbReference>
<protein>
    <submittedName>
        <fullName evidence="1">Uncharacterized protein</fullName>
    </submittedName>
</protein>
<sequence>MAFGRVVRLFVGNFALGNMDTKDAKRIDGLDIEFSVTRSIEFWDNAATITLYNPSPDTLRYVMRTGASVILQAGHEDETVGNIFVGQIARVETHREGPDIVTAMTCKSARGAYYQLVKLSCDVRFRKGATFRECLQYMADYAGVALRAGADLDALDGALSRNFQASGSFPGVFENFVRTVLKPEAKLGAFYDNNEILILGENKHVEIEHIALYYDTGLLSASEIRDEGDNDINGGGDAYHMMAGIPELEKKYRLDEHAPKVQEVDRKRRVRFRAILSPKFCPNARVELDSTTGDSYDSVLAVQGLFSIDSVEFNGGTTGSDFTVECEAVEVTE</sequence>
<dbReference type="AlphaFoldDB" id="A0A2M9A9J6"/>
<evidence type="ECO:0000313" key="1">
    <source>
        <dbReference type="EMBL" id="PJJ42392.1"/>
    </source>
</evidence>
<gene>
    <name evidence="1" type="ORF">BGX16_2418</name>
</gene>
<dbReference type="Pfam" id="PF22759">
    <property type="entry name" value="E217_GP41"/>
    <property type="match status" value="1"/>
</dbReference>
<keyword evidence="2" id="KW-1185">Reference proteome</keyword>
<dbReference type="RefSeq" id="WP_100426248.1">
    <property type="nucleotide sequence ID" value="NZ_PGEX01000001.1"/>
</dbReference>
<comment type="caution">
    <text evidence="1">The sequence shown here is derived from an EMBL/GenBank/DDBJ whole genome shotgun (WGS) entry which is preliminary data.</text>
</comment>
<dbReference type="InterPro" id="IPR054496">
    <property type="entry name" value="E217_GP41"/>
</dbReference>
<dbReference type="EMBL" id="PGEX01000001">
    <property type="protein sequence ID" value="PJJ42392.1"/>
    <property type="molecule type" value="Genomic_DNA"/>
</dbReference>
<reference evidence="1 2" key="1">
    <citation type="submission" date="2017-11" db="EMBL/GenBank/DDBJ databases">
        <title>Animal gut microbial communities from fecal samples from Wisconsin, USA.</title>
        <authorList>
            <person name="Neumann A."/>
        </authorList>
    </citation>
    <scope>NUCLEOTIDE SEQUENCE [LARGE SCALE GENOMIC DNA]</scope>
    <source>
        <strain evidence="1 2">UWS3</strain>
    </source>
</reference>